<dbReference type="PANTHER" id="PTHR10642:SF26">
    <property type="entry name" value="RIBONUCLEASE H1"/>
    <property type="match status" value="1"/>
</dbReference>
<evidence type="ECO:0000313" key="10">
    <source>
        <dbReference type="Proteomes" id="UP001063166"/>
    </source>
</evidence>
<feature type="domain" description="RNase H type-1" evidence="8">
    <location>
        <begin position="309"/>
        <end position="449"/>
    </location>
</feature>
<dbReference type="GO" id="GO:0043137">
    <property type="term" value="P:DNA replication, removal of RNA primer"/>
    <property type="evidence" value="ECO:0007669"/>
    <property type="project" value="TreeGrafter"/>
</dbReference>
<comment type="caution">
    <text evidence="9">The sequence shown here is derived from an EMBL/GenBank/DDBJ whole genome shotgun (WGS) entry which is preliminary data.</text>
</comment>
<proteinExistence type="inferred from homology"/>
<dbReference type="PANTHER" id="PTHR10642">
    <property type="entry name" value="RIBONUCLEASE H1"/>
    <property type="match status" value="1"/>
</dbReference>
<dbReference type="CDD" id="cd09280">
    <property type="entry name" value="RNase_HI_eukaryote_like"/>
    <property type="match status" value="1"/>
</dbReference>
<dbReference type="SUPFAM" id="SSF53098">
    <property type="entry name" value="Ribonuclease H-like"/>
    <property type="match status" value="1"/>
</dbReference>
<keyword evidence="5" id="KW-0479">Metal-binding</keyword>
<evidence type="ECO:0000259" key="8">
    <source>
        <dbReference type="PROSITE" id="PS50879"/>
    </source>
</evidence>
<dbReference type="InterPro" id="IPR050092">
    <property type="entry name" value="RNase_H"/>
</dbReference>
<evidence type="ECO:0000256" key="5">
    <source>
        <dbReference type="ARBA" id="ARBA00022723"/>
    </source>
</evidence>
<dbReference type="SUPFAM" id="SSF56219">
    <property type="entry name" value="DNase I-like"/>
    <property type="match status" value="1"/>
</dbReference>
<protein>
    <recommendedName>
        <fullName evidence="3">ribonuclease H</fullName>
        <ecNumber evidence="3">3.1.26.4</ecNumber>
    </recommendedName>
</protein>
<evidence type="ECO:0000256" key="1">
    <source>
        <dbReference type="ARBA" id="ARBA00000077"/>
    </source>
</evidence>
<dbReference type="EMBL" id="BRPK01000008">
    <property type="protein sequence ID" value="GLB40746.1"/>
    <property type="molecule type" value="Genomic_DNA"/>
</dbReference>
<evidence type="ECO:0000313" key="9">
    <source>
        <dbReference type="EMBL" id="GLB40746.1"/>
    </source>
</evidence>
<dbReference type="Gene3D" id="3.30.420.10">
    <property type="entry name" value="Ribonuclease H-like superfamily/Ribonuclease H"/>
    <property type="match status" value="1"/>
</dbReference>
<keyword evidence="10" id="KW-1185">Reference proteome</keyword>
<dbReference type="Pfam" id="PF00075">
    <property type="entry name" value="RNase_H"/>
    <property type="match status" value="1"/>
</dbReference>
<evidence type="ECO:0000256" key="2">
    <source>
        <dbReference type="ARBA" id="ARBA00005300"/>
    </source>
</evidence>
<evidence type="ECO:0000256" key="3">
    <source>
        <dbReference type="ARBA" id="ARBA00012180"/>
    </source>
</evidence>
<dbReference type="GO" id="GO:0004523">
    <property type="term" value="F:RNA-DNA hybrid ribonuclease activity"/>
    <property type="evidence" value="ECO:0007669"/>
    <property type="project" value="UniProtKB-EC"/>
</dbReference>
<accession>A0A9P3PS59</accession>
<keyword evidence="4" id="KW-0540">Nuclease</keyword>
<keyword evidence="6" id="KW-0255">Endonuclease</keyword>
<dbReference type="Pfam" id="PF03372">
    <property type="entry name" value="Exo_endo_phos"/>
    <property type="match status" value="1"/>
</dbReference>
<dbReference type="GO" id="GO:0003676">
    <property type="term" value="F:nucleic acid binding"/>
    <property type="evidence" value="ECO:0007669"/>
    <property type="project" value="InterPro"/>
</dbReference>
<dbReference type="Proteomes" id="UP001063166">
    <property type="component" value="Unassembled WGS sequence"/>
</dbReference>
<reference evidence="9" key="1">
    <citation type="submission" date="2022-07" db="EMBL/GenBank/DDBJ databases">
        <title>The genome of Lyophyllum shimeji provides insight into the initial evolution of ectomycorrhizal fungal genome.</title>
        <authorList>
            <person name="Kobayashi Y."/>
            <person name="Shibata T."/>
            <person name="Hirakawa H."/>
            <person name="Shigenobu S."/>
            <person name="Nishiyama T."/>
            <person name="Yamada A."/>
            <person name="Hasebe M."/>
            <person name="Kawaguchi M."/>
        </authorList>
    </citation>
    <scope>NUCLEOTIDE SEQUENCE</scope>
    <source>
        <strain evidence="9">AT787</strain>
    </source>
</reference>
<organism evidence="9 10">
    <name type="scientific">Lyophyllum shimeji</name>
    <name type="common">Hon-shimeji</name>
    <name type="synonym">Tricholoma shimeji</name>
    <dbReference type="NCBI Taxonomy" id="47721"/>
    <lineage>
        <taxon>Eukaryota</taxon>
        <taxon>Fungi</taxon>
        <taxon>Dikarya</taxon>
        <taxon>Basidiomycota</taxon>
        <taxon>Agaricomycotina</taxon>
        <taxon>Agaricomycetes</taxon>
        <taxon>Agaricomycetidae</taxon>
        <taxon>Agaricales</taxon>
        <taxon>Tricholomatineae</taxon>
        <taxon>Lyophyllaceae</taxon>
        <taxon>Lyophyllum</taxon>
    </lineage>
</organism>
<dbReference type="GO" id="GO:0046872">
    <property type="term" value="F:metal ion binding"/>
    <property type="evidence" value="ECO:0007669"/>
    <property type="project" value="UniProtKB-KW"/>
</dbReference>
<evidence type="ECO:0000256" key="7">
    <source>
        <dbReference type="ARBA" id="ARBA00022801"/>
    </source>
</evidence>
<evidence type="ECO:0000256" key="4">
    <source>
        <dbReference type="ARBA" id="ARBA00022722"/>
    </source>
</evidence>
<name>A0A9P3PS59_LYOSH</name>
<comment type="similarity">
    <text evidence="2">Belongs to the RNase H family.</text>
</comment>
<keyword evidence="7" id="KW-0378">Hydrolase</keyword>
<gene>
    <name evidence="9" type="primary">RNASEH1</name>
    <name evidence="9" type="ORF">LshimejAT787_0806170</name>
</gene>
<comment type="catalytic activity">
    <reaction evidence="1">
        <text>Endonucleolytic cleavage to 5'-phosphomonoester.</text>
        <dbReference type="EC" id="3.1.26.4"/>
    </reaction>
</comment>
<dbReference type="OrthoDB" id="245563at2759"/>
<dbReference type="InterPro" id="IPR002156">
    <property type="entry name" value="RNaseH_domain"/>
</dbReference>
<dbReference type="AlphaFoldDB" id="A0A9P3PS59"/>
<dbReference type="Gene3D" id="3.60.10.10">
    <property type="entry name" value="Endonuclease/exonuclease/phosphatase"/>
    <property type="match status" value="1"/>
</dbReference>
<evidence type="ECO:0000256" key="6">
    <source>
        <dbReference type="ARBA" id="ARBA00022759"/>
    </source>
</evidence>
<sequence length="526" mass="57694">MSLNINGDLALNLLCPTLQRQICNSAVVLFQETHLGPNDHESLDIPSGYQVVSHTRTYRTIFPHFHGGVLALIADNLAVTRRLDLCSPDILVLEFEHFFLVNAYILPEYHKWDSFSDSDPFQKLEDTLMLLSSTGKGLFLMGDLNARTGNHSPLHTTNNPSPRLSEDAVISTRGRALLELCRQLTLDILNGNSRFPGQHSGLTSFHARGSATVDYVIANLAASALVRMLTISPLFDEDGDMISDHAALFLSLNLPAPSHSSTKRKQSKFRFPPLPTHTELDRLLIEVLNSKEACDARKLGRLYGPTYDTSQPISVYIDGSCHGNGTDVARAGAGVYFGPNSSRNMALRVPGAQTNNRGEAYALLKALQVIHTDESISVYSDSLYVIQTITVSAPQHAAQGWRLPNGDIFKDIVRLIQIRTAPICLIQVKGHSGNNHHDQADRLANIGADCPEVPAYQSLLIPLPIPTNRPSLPNLLKVSAKLLQVPVTEKRLTLRADTLSSLNIIETLTGNVTESSNNKWNGAKNL</sequence>
<dbReference type="InterPro" id="IPR036691">
    <property type="entry name" value="Endo/exonu/phosph_ase_sf"/>
</dbReference>
<dbReference type="EC" id="3.1.26.4" evidence="3"/>
<dbReference type="InterPro" id="IPR036397">
    <property type="entry name" value="RNaseH_sf"/>
</dbReference>
<dbReference type="PROSITE" id="PS50879">
    <property type="entry name" value="RNASE_H_1"/>
    <property type="match status" value="1"/>
</dbReference>
<dbReference type="InterPro" id="IPR005135">
    <property type="entry name" value="Endo/exonuclease/phosphatase"/>
</dbReference>
<dbReference type="InterPro" id="IPR012337">
    <property type="entry name" value="RNaseH-like_sf"/>
</dbReference>